<dbReference type="RefSeq" id="WP_115517169.1">
    <property type="nucleotide sequence ID" value="NZ_QRGO01000001.1"/>
</dbReference>
<dbReference type="Proteomes" id="UP000263993">
    <property type="component" value="Unassembled WGS sequence"/>
</dbReference>
<keyword evidence="3" id="KW-1134">Transmembrane beta strand</keyword>
<keyword evidence="8" id="KW-1133">Transmembrane helix</keyword>
<organism evidence="10 11">
    <name type="scientific">Undibacter mobilis</name>
    <dbReference type="NCBI Taxonomy" id="2292256"/>
    <lineage>
        <taxon>Bacteria</taxon>
        <taxon>Pseudomonadati</taxon>
        <taxon>Pseudomonadota</taxon>
        <taxon>Alphaproteobacteria</taxon>
        <taxon>Hyphomicrobiales</taxon>
        <taxon>Nitrobacteraceae</taxon>
        <taxon>Undibacter</taxon>
    </lineage>
</organism>
<dbReference type="AlphaFoldDB" id="A0A371BC51"/>
<evidence type="ECO:0000313" key="11">
    <source>
        <dbReference type="Proteomes" id="UP000263993"/>
    </source>
</evidence>
<protein>
    <submittedName>
        <fullName evidence="10">Transporter</fullName>
    </submittedName>
</protein>
<evidence type="ECO:0000256" key="4">
    <source>
        <dbReference type="ARBA" id="ARBA00022692"/>
    </source>
</evidence>
<comment type="subcellular location">
    <subcellularLocation>
        <location evidence="1">Cell outer membrane</location>
        <topology evidence="1">Multi-pass membrane protein</topology>
    </subcellularLocation>
</comment>
<evidence type="ECO:0000256" key="1">
    <source>
        <dbReference type="ARBA" id="ARBA00004571"/>
    </source>
</evidence>
<dbReference type="OrthoDB" id="19849at2"/>
<sequence>MINKGGMKSLLLGCASIGVLLAATASANAGAFALREQSAYGQGASFAGIAAGGALSSMFWNAATMTQWSGKTMELGVSGIMPNASHSYTASSLAPFPTPGDSGLDALVPNSYGSMQLNKNVWIGMAVNAPVGLGVHFPQVNAASSGSGNSAQVKTYNVNPSIAYKFNDMISVAVGFQAQYIQASYDAFLGTQPRIGTLNGADWGFGWTAGITITPMPRTTIGIGYRSAIDHTLSGTWDVPAAVAPGTQPGSVNLGLKLPGTLTVGLRHGLTDRLTLLAGFEWANWSRIGTSRLLQPNGSAVTLVVGGTPTPVTFPFEYKDGYFYSLGGEYMINPAWTVRAGIGFEKSPITDAVRTTRIPDNDRMWYSVGASYKPASIKGLTFDIGYSFIDVKDASVCMGPAAAGGCPSNPWSGTTAYNGTVKSYINIVSVALRYQWDAEPARVKQAYLK</sequence>
<feature type="chain" id="PRO_5016752953" evidence="9">
    <location>
        <begin position="30"/>
        <end position="449"/>
    </location>
</feature>
<comment type="similarity">
    <text evidence="2">Belongs to the OmpP1/FadL family.</text>
</comment>
<evidence type="ECO:0000256" key="2">
    <source>
        <dbReference type="ARBA" id="ARBA00008163"/>
    </source>
</evidence>
<evidence type="ECO:0000313" key="10">
    <source>
        <dbReference type="EMBL" id="RDV05142.1"/>
    </source>
</evidence>
<name>A0A371BC51_9BRAD</name>
<keyword evidence="7" id="KW-0998">Cell outer membrane</keyword>
<evidence type="ECO:0000256" key="5">
    <source>
        <dbReference type="ARBA" id="ARBA00022729"/>
    </source>
</evidence>
<keyword evidence="4 8" id="KW-0812">Transmembrane</keyword>
<dbReference type="Gene3D" id="2.40.160.60">
    <property type="entry name" value="Outer membrane protein transport protein (OMPP1/FadL/TodX)"/>
    <property type="match status" value="1"/>
</dbReference>
<dbReference type="PANTHER" id="PTHR35093">
    <property type="entry name" value="OUTER MEMBRANE PROTEIN NMB0088-RELATED"/>
    <property type="match status" value="1"/>
</dbReference>
<dbReference type="InterPro" id="IPR005017">
    <property type="entry name" value="OMPP1/FadL/TodX"/>
</dbReference>
<proteinExistence type="inferred from homology"/>
<keyword evidence="6 8" id="KW-0472">Membrane</keyword>
<feature type="transmembrane region" description="Helical" evidence="8">
    <location>
        <begin position="39"/>
        <end position="63"/>
    </location>
</feature>
<accession>A0A371BC51</accession>
<gene>
    <name evidence="10" type="ORF">DXH78_11545</name>
</gene>
<dbReference type="GO" id="GO:0009279">
    <property type="term" value="C:cell outer membrane"/>
    <property type="evidence" value="ECO:0007669"/>
    <property type="project" value="UniProtKB-SubCell"/>
</dbReference>
<dbReference type="SUPFAM" id="SSF56935">
    <property type="entry name" value="Porins"/>
    <property type="match status" value="1"/>
</dbReference>
<dbReference type="EMBL" id="QRGO01000001">
    <property type="protein sequence ID" value="RDV05142.1"/>
    <property type="molecule type" value="Genomic_DNA"/>
</dbReference>
<comment type="caution">
    <text evidence="10">The sequence shown here is derived from an EMBL/GenBank/DDBJ whole genome shotgun (WGS) entry which is preliminary data.</text>
</comment>
<dbReference type="GO" id="GO:0015483">
    <property type="term" value="F:long-chain fatty acid transporting porin activity"/>
    <property type="evidence" value="ECO:0007669"/>
    <property type="project" value="TreeGrafter"/>
</dbReference>
<keyword evidence="5 9" id="KW-0732">Signal</keyword>
<evidence type="ECO:0000256" key="8">
    <source>
        <dbReference type="SAM" id="Phobius"/>
    </source>
</evidence>
<dbReference type="Pfam" id="PF03349">
    <property type="entry name" value="Toluene_X"/>
    <property type="match status" value="1"/>
</dbReference>
<evidence type="ECO:0000256" key="3">
    <source>
        <dbReference type="ARBA" id="ARBA00022452"/>
    </source>
</evidence>
<evidence type="ECO:0000256" key="6">
    <source>
        <dbReference type="ARBA" id="ARBA00023136"/>
    </source>
</evidence>
<evidence type="ECO:0000256" key="9">
    <source>
        <dbReference type="SAM" id="SignalP"/>
    </source>
</evidence>
<dbReference type="PANTHER" id="PTHR35093:SF8">
    <property type="entry name" value="OUTER MEMBRANE PROTEIN NMB0088-RELATED"/>
    <property type="match status" value="1"/>
</dbReference>
<reference evidence="11" key="1">
    <citation type="submission" date="2018-08" db="EMBL/GenBank/DDBJ databases">
        <authorList>
            <person name="Kim S.-J."/>
            <person name="Jung G.-Y."/>
        </authorList>
    </citation>
    <scope>NUCLEOTIDE SEQUENCE [LARGE SCALE GENOMIC DNA]</scope>
    <source>
        <strain evidence="11">GY_H</strain>
    </source>
</reference>
<evidence type="ECO:0000256" key="7">
    <source>
        <dbReference type="ARBA" id="ARBA00023237"/>
    </source>
</evidence>
<keyword evidence="11" id="KW-1185">Reference proteome</keyword>
<feature type="signal peptide" evidence="9">
    <location>
        <begin position="1"/>
        <end position="29"/>
    </location>
</feature>